<reference evidence="1 2" key="1">
    <citation type="submission" date="2015-04" db="EMBL/GenBank/DDBJ databases">
        <authorList>
            <person name="Syromyatnikov M.Y."/>
            <person name="Popov V.N."/>
        </authorList>
    </citation>
    <scope>NUCLEOTIDE SEQUENCE [LARGE SCALE GENOMIC DNA]</scope>
</reference>
<gene>
    <name evidence="1" type="ORF">CLUMA_CG009749</name>
</gene>
<evidence type="ECO:0000313" key="2">
    <source>
        <dbReference type="Proteomes" id="UP000183832"/>
    </source>
</evidence>
<name>A0A1J1I9B9_9DIPT</name>
<protein>
    <submittedName>
        <fullName evidence="1">CLUMA_CG009749, isoform A</fullName>
    </submittedName>
</protein>
<keyword evidence="2" id="KW-1185">Reference proteome</keyword>
<dbReference type="AlphaFoldDB" id="A0A1J1I9B9"/>
<dbReference type="Proteomes" id="UP000183832">
    <property type="component" value="Unassembled WGS sequence"/>
</dbReference>
<dbReference type="EMBL" id="CVRI01000043">
    <property type="protein sequence ID" value="CRK96330.1"/>
    <property type="molecule type" value="Genomic_DNA"/>
</dbReference>
<proteinExistence type="predicted"/>
<sequence length="61" mass="7444">MLRKDISRILLDDVTLNNLMDYSTFQFIHNKNPVVHKFCLMLITFDHRWIEYSTEEEKLNI</sequence>
<evidence type="ECO:0000313" key="1">
    <source>
        <dbReference type="EMBL" id="CRK96330.1"/>
    </source>
</evidence>
<organism evidence="1 2">
    <name type="scientific">Clunio marinus</name>
    <dbReference type="NCBI Taxonomy" id="568069"/>
    <lineage>
        <taxon>Eukaryota</taxon>
        <taxon>Metazoa</taxon>
        <taxon>Ecdysozoa</taxon>
        <taxon>Arthropoda</taxon>
        <taxon>Hexapoda</taxon>
        <taxon>Insecta</taxon>
        <taxon>Pterygota</taxon>
        <taxon>Neoptera</taxon>
        <taxon>Endopterygota</taxon>
        <taxon>Diptera</taxon>
        <taxon>Nematocera</taxon>
        <taxon>Chironomoidea</taxon>
        <taxon>Chironomidae</taxon>
        <taxon>Clunio</taxon>
    </lineage>
</organism>
<accession>A0A1J1I9B9</accession>